<accession>A0AAD9YSY4</accession>
<feature type="region of interest" description="Disordered" evidence="1">
    <location>
        <begin position="1"/>
        <end position="33"/>
    </location>
</feature>
<sequence>MRDYESQVAAERSVAEGRERRHRRGQSFMLPPE</sequence>
<keyword evidence="3" id="KW-1185">Reference proteome</keyword>
<name>A0AAD9YSY4_COLKA</name>
<dbReference type="AlphaFoldDB" id="A0AAD9YSY4"/>
<evidence type="ECO:0000256" key="1">
    <source>
        <dbReference type="SAM" id="MobiDB-lite"/>
    </source>
</evidence>
<proteinExistence type="predicted"/>
<organism evidence="2 3">
    <name type="scientific">Colletotrichum kahawae</name>
    <name type="common">Coffee berry disease fungus</name>
    <dbReference type="NCBI Taxonomy" id="34407"/>
    <lineage>
        <taxon>Eukaryota</taxon>
        <taxon>Fungi</taxon>
        <taxon>Dikarya</taxon>
        <taxon>Ascomycota</taxon>
        <taxon>Pezizomycotina</taxon>
        <taxon>Sordariomycetes</taxon>
        <taxon>Hypocreomycetidae</taxon>
        <taxon>Glomerellales</taxon>
        <taxon>Glomerellaceae</taxon>
        <taxon>Colletotrichum</taxon>
        <taxon>Colletotrichum gloeosporioides species complex</taxon>
    </lineage>
</organism>
<comment type="caution">
    <text evidence="2">The sequence shown here is derived from an EMBL/GenBank/DDBJ whole genome shotgun (WGS) entry which is preliminary data.</text>
</comment>
<reference evidence="2" key="1">
    <citation type="submission" date="2023-02" db="EMBL/GenBank/DDBJ databases">
        <title>Colletotrichum kahawae CIFC_Que2 genome sequencing and assembly.</title>
        <authorList>
            <person name="Baroncelli R."/>
        </authorList>
    </citation>
    <scope>NUCLEOTIDE SEQUENCE</scope>
    <source>
        <strain evidence="2">CIFC_Que2</strain>
    </source>
</reference>
<protein>
    <submittedName>
        <fullName evidence="2">Uncharacterized protein</fullName>
    </submittedName>
</protein>
<dbReference type="Proteomes" id="UP001281614">
    <property type="component" value="Unassembled WGS sequence"/>
</dbReference>
<gene>
    <name evidence="2" type="ORF">CKAH01_11682</name>
</gene>
<dbReference type="EMBL" id="VYYT01000010">
    <property type="protein sequence ID" value="KAK2778608.1"/>
    <property type="molecule type" value="Genomic_DNA"/>
</dbReference>
<evidence type="ECO:0000313" key="3">
    <source>
        <dbReference type="Proteomes" id="UP001281614"/>
    </source>
</evidence>
<evidence type="ECO:0000313" key="2">
    <source>
        <dbReference type="EMBL" id="KAK2778608.1"/>
    </source>
</evidence>